<dbReference type="KEGG" id="psco:LY89DRAFT_26160"/>
<dbReference type="AlphaFoldDB" id="A0A194XWM5"/>
<gene>
    <name evidence="1" type="ORF">LY89DRAFT_26160</name>
</gene>
<evidence type="ECO:0000313" key="2">
    <source>
        <dbReference type="Proteomes" id="UP000070700"/>
    </source>
</evidence>
<dbReference type="Proteomes" id="UP000070700">
    <property type="component" value="Unassembled WGS sequence"/>
</dbReference>
<proteinExistence type="predicted"/>
<keyword evidence="2" id="KW-1185">Reference proteome</keyword>
<dbReference type="SUPFAM" id="SSF81383">
    <property type="entry name" value="F-box domain"/>
    <property type="match status" value="1"/>
</dbReference>
<organism evidence="1 2">
    <name type="scientific">Mollisia scopiformis</name>
    <name type="common">Conifer needle endophyte fungus</name>
    <name type="synonym">Phialocephala scopiformis</name>
    <dbReference type="NCBI Taxonomy" id="149040"/>
    <lineage>
        <taxon>Eukaryota</taxon>
        <taxon>Fungi</taxon>
        <taxon>Dikarya</taxon>
        <taxon>Ascomycota</taxon>
        <taxon>Pezizomycotina</taxon>
        <taxon>Leotiomycetes</taxon>
        <taxon>Helotiales</taxon>
        <taxon>Mollisiaceae</taxon>
        <taxon>Mollisia</taxon>
    </lineage>
</organism>
<evidence type="ECO:0008006" key="3">
    <source>
        <dbReference type="Google" id="ProtNLM"/>
    </source>
</evidence>
<dbReference type="EMBL" id="KQ947404">
    <property type="protein sequence ID" value="KUJ24633.1"/>
    <property type="molecule type" value="Genomic_DNA"/>
</dbReference>
<dbReference type="InterPro" id="IPR036047">
    <property type="entry name" value="F-box-like_dom_sf"/>
</dbReference>
<dbReference type="InParanoid" id="A0A194XWM5"/>
<accession>A0A194XWM5</accession>
<dbReference type="GeneID" id="28816003"/>
<evidence type="ECO:0000313" key="1">
    <source>
        <dbReference type="EMBL" id="KUJ24633.1"/>
    </source>
</evidence>
<protein>
    <recommendedName>
        <fullName evidence="3">F-box domain-containing protein</fullName>
    </recommendedName>
</protein>
<dbReference type="RefSeq" id="XP_018078988.1">
    <property type="nucleotide sequence ID" value="XM_018206277.1"/>
</dbReference>
<sequence>MSHAQSARIGRMHLSNLPPEIWSLVAEQIHSPQTFIQLIQVCRTFHSIFVPFLHRSHSLLLSRKPAHDWLSWPIPAYLKHAPQGVQGE</sequence>
<reference evidence="1 2" key="1">
    <citation type="submission" date="2015-10" db="EMBL/GenBank/DDBJ databases">
        <title>Full genome of DAOMC 229536 Phialocephala scopiformis, a fungal endophyte of spruce producing the potent anti-insectan compound rugulosin.</title>
        <authorList>
            <consortium name="DOE Joint Genome Institute"/>
            <person name="Walker A.K."/>
            <person name="Frasz S.L."/>
            <person name="Seifert K.A."/>
            <person name="Miller J.D."/>
            <person name="Mondo S.J."/>
            <person name="Labutti K."/>
            <person name="Lipzen A."/>
            <person name="Dockter R."/>
            <person name="Kennedy M."/>
            <person name="Grigoriev I.V."/>
            <person name="Spatafora J.W."/>
        </authorList>
    </citation>
    <scope>NUCLEOTIDE SEQUENCE [LARGE SCALE GENOMIC DNA]</scope>
    <source>
        <strain evidence="1 2">CBS 120377</strain>
    </source>
</reference>
<name>A0A194XWM5_MOLSC</name>